<dbReference type="AlphaFoldDB" id="A0AAX2LEJ7"/>
<dbReference type="SUPFAM" id="SSF90257">
    <property type="entry name" value="Myosin rod fragments"/>
    <property type="match status" value="1"/>
</dbReference>
<keyword evidence="7" id="KW-0472">Membrane</keyword>
<dbReference type="InterPro" id="IPR019931">
    <property type="entry name" value="LPXTG_anchor"/>
</dbReference>
<evidence type="ECO:0000256" key="4">
    <source>
        <dbReference type="ARBA" id="ARBA00022737"/>
    </source>
</evidence>
<feature type="compositionally biased region" description="Low complexity" evidence="6">
    <location>
        <begin position="347"/>
        <end position="359"/>
    </location>
</feature>
<evidence type="ECO:0000256" key="1">
    <source>
        <dbReference type="ARBA" id="ARBA00022512"/>
    </source>
</evidence>
<keyword evidence="2" id="KW-0964">Secreted</keyword>
<comment type="caution">
    <text evidence="10">The sequence shown here is derived from an EMBL/GenBank/DDBJ whole genome shotgun (WGS) entry which is preliminary data.</text>
</comment>
<keyword evidence="5" id="KW-0572">Peptidoglycan-anchor</keyword>
<dbReference type="EMBL" id="UHHT01000001">
    <property type="protein sequence ID" value="SUO80540.1"/>
    <property type="molecule type" value="Genomic_DNA"/>
</dbReference>
<gene>
    <name evidence="10" type="primary">emm5</name>
    <name evidence="10" type="ORF">NCTC7023_00401</name>
</gene>
<keyword evidence="4" id="KW-0677">Repeat</keyword>
<evidence type="ECO:0000313" key="11">
    <source>
        <dbReference type="Proteomes" id="UP000255476"/>
    </source>
</evidence>
<proteinExistence type="predicted"/>
<feature type="domain" description="Gram-positive cocci surface proteins LPxTG" evidence="9">
    <location>
        <begin position="361"/>
        <end position="403"/>
    </location>
</feature>
<accession>A0AAX2LEJ7</accession>
<name>A0AAX2LEJ7_STRSZ</name>
<evidence type="ECO:0000259" key="9">
    <source>
        <dbReference type="Pfam" id="PF00746"/>
    </source>
</evidence>
<evidence type="ECO:0000256" key="5">
    <source>
        <dbReference type="ARBA" id="ARBA00023088"/>
    </source>
</evidence>
<dbReference type="InterPro" id="IPR019950">
    <property type="entry name" value="M_anchor"/>
</dbReference>
<protein>
    <submittedName>
        <fullName evidence="10">Fibrinogen- and Ig-binding protein</fullName>
    </submittedName>
</protein>
<keyword evidence="3 8" id="KW-0732">Signal</keyword>
<feature type="region of interest" description="Disordered" evidence="6">
    <location>
        <begin position="333"/>
        <end position="373"/>
    </location>
</feature>
<evidence type="ECO:0000313" key="10">
    <source>
        <dbReference type="EMBL" id="SUO80540.1"/>
    </source>
</evidence>
<keyword evidence="7" id="KW-1133">Transmembrane helix</keyword>
<dbReference type="Pfam" id="PF00746">
    <property type="entry name" value="Gram_pos_anchor"/>
    <property type="match status" value="1"/>
</dbReference>
<sequence length="403" mass="43365">MKSCKSTLRKAAMAAMLAGAITTTGGVKAAESPLSMKDHPVVEDIWKRVKEEPTNIYDDLVWAFGSLSAEEINNLLGGLLSTNAGGHIEQDASDIMNGLLERLNDEPKIGKDRARAVEILLNSFTDSLQNRVAFEESLREKKIQLEKDKARAIQISGELANKLSQAEADRDKAQAEADRLSQAVDSLGRLTNSAKRELTEKLAEIDQLTADKVKAASDLETANANITTLQEELAGAKANVDKLSEEKAAADQALAEANARVSNLEQEVAAANNRVADLEAQLAAKTAELDVVKADKAELEAKVKELQDMLQQKDRSNADLQANIERLKQELADKFKDQAQPRSKTPQASNSAAKQKASKPTAKPAGQLPSTSEATANPFFTAAAVAIMTGAGLVTVMPKRQKN</sequence>
<dbReference type="RefSeq" id="WP_111677675.1">
    <property type="nucleotide sequence ID" value="NZ_LS483325.1"/>
</dbReference>
<keyword evidence="7" id="KW-0812">Transmembrane</keyword>
<evidence type="ECO:0000256" key="3">
    <source>
        <dbReference type="ARBA" id="ARBA00022729"/>
    </source>
</evidence>
<dbReference type="Gene3D" id="1.10.287.1490">
    <property type="match status" value="1"/>
</dbReference>
<evidence type="ECO:0000256" key="8">
    <source>
        <dbReference type="SAM" id="SignalP"/>
    </source>
</evidence>
<feature type="chain" id="PRO_5043701945" evidence="8">
    <location>
        <begin position="30"/>
        <end position="403"/>
    </location>
</feature>
<evidence type="ECO:0000256" key="2">
    <source>
        <dbReference type="ARBA" id="ARBA00022525"/>
    </source>
</evidence>
<dbReference type="Proteomes" id="UP000255476">
    <property type="component" value="Unassembled WGS sequence"/>
</dbReference>
<organism evidence="10 11">
    <name type="scientific">Streptococcus equi subsp. zooepidemicus</name>
    <dbReference type="NCBI Taxonomy" id="40041"/>
    <lineage>
        <taxon>Bacteria</taxon>
        <taxon>Bacillati</taxon>
        <taxon>Bacillota</taxon>
        <taxon>Bacilli</taxon>
        <taxon>Lactobacillales</taxon>
        <taxon>Streptococcaceae</taxon>
        <taxon>Streptococcus</taxon>
    </lineage>
</organism>
<feature type="transmembrane region" description="Helical" evidence="7">
    <location>
        <begin position="379"/>
        <end position="397"/>
    </location>
</feature>
<feature type="signal peptide" evidence="8">
    <location>
        <begin position="1"/>
        <end position="29"/>
    </location>
</feature>
<dbReference type="PRINTS" id="PR00015">
    <property type="entry name" value="GPOSANCHOR"/>
</dbReference>
<evidence type="ECO:0000256" key="7">
    <source>
        <dbReference type="SAM" id="Phobius"/>
    </source>
</evidence>
<evidence type="ECO:0000256" key="6">
    <source>
        <dbReference type="SAM" id="MobiDB-lite"/>
    </source>
</evidence>
<reference evidence="10 11" key="1">
    <citation type="submission" date="2018-06" db="EMBL/GenBank/DDBJ databases">
        <authorList>
            <consortium name="Pathogen Informatics"/>
            <person name="Doyle S."/>
        </authorList>
    </citation>
    <scope>NUCLEOTIDE SEQUENCE [LARGE SCALE GENOMIC DNA]</scope>
    <source>
        <strain evidence="10 11">NCTC7023</strain>
    </source>
</reference>
<keyword evidence="1" id="KW-0134">Cell wall</keyword>